<keyword evidence="14" id="KW-1185">Reference proteome</keyword>
<dbReference type="InterPro" id="IPR008271">
    <property type="entry name" value="Ser/Thr_kinase_AS"/>
</dbReference>
<comment type="subcellular location">
    <subcellularLocation>
        <location evidence="1">Cell projection</location>
        <location evidence="1">Cilium</location>
    </subcellularLocation>
    <subcellularLocation>
        <location evidence="2">Cytoplasm</location>
    </subcellularLocation>
</comment>
<evidence type="ECO:0000256" key="7">
    <source>
        <dbReference type="ARBA" id="ARBA00022840"/>
    </source>
</evidence>
<dbReference type="InterPro" id="IPR023379">
    <property type="entry name" value="BART_dom"/>
</dbReference>
<dbReference type="CDD" id="cd06606">
    <property type="entry name" value="STKc_MAPKKK"/>
    <property type="match status" value="1"/>
</dbReference>
<evidence type="ECO:0000313" key="13">
    <source>
        <dbReference type="EMBL" id="KAG8460302.1"/>
    </source>
</evidence>
<feature type="binding site" evidence="10">
    <location>
        <position position="406"/>
    </location>
    <ligand>
        <name>ATP</name>
        <dbReference type="ChEBI" id="CHEBI:30616"/>
    </ligand>
</feature>
<dbReference type="InterPro" id="IPR050538">
    <property type="entry name" value="MAP_kinase_kinase_kinase"/>
</dbReference>
<dbReference type="GO" id="GO:0005929">
    <property type="term" value="C:cilium"/>
    <property type="evidence" value="ECO:0007669"/>
    <property type="project" value="UniProtKB-SubCell"/>
</dbReference>
<evidence type="ECO:0000256" key="4">
    <source>
        <dbReference type="ARBA" id="ARBA00022679"/>
    </source>
</evidence>
<sequence>MGSLSGLKLVEVTANFLRGDAFAKPVSAFVERECLVFDTPSSGAAGGDSGEGYEHALMDVQVAYAKLVSDLLEKHLSGVGAGWDKLQAACLNHQRAPATSVVRNALSCCSDFAAFFDLMAEANLELEARALELWHMQTQFGFDDDDLAAEAELGDSIAPLPSNETLRRDYGLSEATVRELEAARAELGGGEGLVAKLGSLMSALDDEPDPLAAALAAAEPPPVAPSLLTRRGSGARGVPAIALDAPRPSASAPPTTNSAMAQHDAPAIHVTATESLTTAAARAARAAATAAAGAPPKSLHVSGPPSPTQEQSPTSSTVGLERPALSAKPRHVPALKTAGPLSAPAKQSHVAESPRVSKPGDPDYDENTTLTIGNSRWKIGRQIGRGATARVFLAVDMELHRTFAVKQMLTGPGASSAESAALRELEREIAVMKRLSHPNLVTYLGTERTADELYIAMEYVRGGALADLIKRIAAQQGRQRQQRAAADAAAAEAARAEGLEPPPPTALSAPQIVLPLRTIASYTAQVFNGLAYLHAQDVIHRDIKSANILVDATYQHVKIADFGSSRVLEPLMEAGIMTEGDGAQTLKGTPFWMSPEVISGSGYGRKADVWSVGCVCIEMLTGRPPWSSQLGDKAHAYAIMYHIVNATDPPDYPSGLPAHINGAMALMFERDTSKRPSAQQMLELSWLRDALPADQPPPPSALRSAQHSGADSFPPSHAASGPPSIAACAPR</sequence>
<keyword evidence="9" id="KW-0966">Cell projection</keyword>
<dbReference type="OrthoDB" id="285405at2759"/>
<feature type="region of interest" description="Disordered" evidence="11">
    <location>
        <begin position="483"/>
        <end position="504"/>
    </location>
</feature>
<dbReference type="InterPro" id="IPR000719">
    <property type="entry name" value="Prot_kinase_dom"/>
</dbReference>
<dbReference type="InterPro" id="IPR017441">
    <property type="entry name" value="Protein_kinase_ATP_BS"/>
</dbReference>
<feature type="compositionally biased region" description="Low complexity" evidence="11">
    <location>
        <begin position="245"/>
        <end position="259"/>
    </location>
</feature>
<evidence type="ECO:0000256" key="10">
    <source>
        <dbReference type="PROSITE-ProRule" id="PRU10141"/>
    </source>
</evidence>
<evidence type="ECO:0000256" key="9">
    <source>
        <dbReference type="ARBA" id="ARBA00023273"/>
    </source>
</evidence>
<dbReference type="Gene3D" id="1.20.1520.10">
    <property type="entry name" value="ADP-ribosylation factor-like 2-binding protein, domain"/>
    <property type="match status" value="1"/>
</dbReference>
<dbReference type="InterPro" id="IPR011009">
    <property type="entry name" value="Kinase-like_dom_sf"/>
</dbReference>
<dbReference type="Gene3D" id="3.30.200.20">
    <property type="entry name" value="Phosphorylase Kinase, domain 1"/>
    <property type="match status" value="1"/>
</dbReference>
<keyword evidence="4" id="KW-0808">Transferase</keyword>
<evidence type="ECO:0000259" key="12">
    <source>
        <dbReference type="PROSITE" id="PS50011"/>
    </source>
</evidence>
<keyword evidence="7 10" id="KW-0067">ATP-binding</keyword>
<dbReference type="PROSITE" id="PS00107">
    <property type="entry name" value="PROTEIN_KINASE_ATP"/>
    <property type="match status" value="1"/>
</dbReference>
<feature type="compositionally biased region" description="Low complexity" evidence="11">
    <location>
        <begin position="483"/>
        <end position="493"/>
    </location>
</feature>
<evidence type="ECO:0000256" key="6">
    <source>
        <dbReference type="ARBA" id="ARBA00022777"/>
    </source>
</evidence>
<evidence type="ECO:0000256" key="1">
    <source>
        <dbReference type="ARBA" id="ARBA00004138"/>
    </source>
</evidence>
<feature type="region of interest" description="Disordered" evidence="11">
    <location>
        <begin position="241"/>
        <end position="262"/>
    </location>
</feature>
<feature type="domain" description="Protein kinase" evidence="12">
    <location>
        <begin position="377"/>
        <end position="687"/>
    </location>
</feature>
<dbReference type="EMBL" id="JAGTXO010000033">
    <property type="protein sequence ID" value="KAG8460302.1"/>
    <property type="molecule type" value="Genomic_DNA"/>
</dbReference>
<proteinExistence type="predicted"/>
<dbReference type="Proteomes" id="UP000751190">
    <property type="component" value="Unassembled WGS sequence"/>
</dbReference>
<feature type="compositionally biased region" description="Low complexity" evidence="11">
    <location>
        <begin position="308"/>
        <end position="317"/>
    </location>
</feature>
<evidence type="ECO:0000256" key="5">
    <source>
        <dbReference type="ARBA" id="ARBA00022741"/>
    </source>
</evidence>
<name>A0A8J5XB99_DIALT</name>
<reference evidence="13" key="1">
    <citation type="submission" date="2021-05" db="EMBL/GenBank/DDBJ databases">
        <title>The genome of the haptophyte Pavlova lutheri (Diacronema luteri, Pavlovales) - a model for lipid biosynthesis in eukaryotic algae.</title>
        <authorList>
            <person name="Hulatt C.J."/>
            <person name="Posewitz M.C."/>
        </authorList>
    </citation>
    <scope>NUCLEOTIDE SEQUENCE</scope>
    <source>
        <strain evidence="13">NIVA-4/92</strain>
    </source>
</reference>
<evidence type="ECO:0000256" key="2">
    <source>
        <dbReference type="ARBA" id="ARBA00004496"/>
    </source>
</evidence>
<organism evidence="13 14">
    <name type="scientific">Diacronema lutheri</name>
    <name type="common">Unicellular marine alga</name>
    <name type="synonym">Monochrysis lutheri</name>
    <dbReference type="NCBI Taxonomy" id="2081491"/>
    <lineage>
        <taxon>Eukaryota</taxon>
        <taxon>Haptista</taxon>
        <taxon>Haptophyta</taxon>
        <taxon>Pavlovophyceae</taxon>
        <taxon>Pavlovales</taxon>
        <taxon>Pavlovaceae</taxon>
        <taxon>Diacronema</taxon>
    </lineage>
</organism>
<keyword evidence="3" id="KW-0963">Cytoplasm</keyword>
<dbReference type="GO" id="GO:0005524">
    <property type="term" value="F:ATP binding"/>
    <property type="evidence" value="ECO:0007669"/>
    <property type="project" value="UniProtKB-UniRule"/>
</dbReference>
<dbReference type="PROSITE" id="PS50011">
    <property type="entry name" value="PROTEIN_KINASE_DOM"/>
    <property type="match status" value="1"/>
</dbReference>
<dbReference type="PROSITE" id="PS00108">
    <property type="entry name" value="PROTEIN_KINASE_ST"/>
    <property type="match status" value="1"/>
</dbReference>
<evidence type="ECO:0000256" key="11">
    <source>
        <dbReference type="SAM" id="MobiDB-lite"/>
    </source>
</evidence>
<protein>
    <recommendedName>
        <fullName evidence="12">Protein kinase domain-containing protein</fullName>
    </recommendedName>
</protein>
<comment type="caution">
    <text evidence="13">The sequence shown here is derived from an EMBL/GenBank/DDBJ whole genome shotgun (WGS) entry which is preliminary data.</text>
</comment>
<dbReference type="GO" id="GO:0004672">
    <property type="term" value="F:protein kinase activity"/>
    <property type="evidence" value="ECO:0007669"/>
    <property type="project" value="InterPro"/>
</dbReference>
<evidence type="ECO:0000256" key="3">
    <source>
        <dbReference type="ARBA" id="ARBA00022490"/>
    </source>
</evidence>
<keyword evidence="5 10" id="KW-0547">Nucleotide-binding</keyword>
<keyword evidence="6" id="KW-0418">Kinase</keyword>
<dbReference type="GO" id="GO:0005737">
    <property type="term" value="C:cytoplasm"/>
    <property type="evidence" value="ECO:0007669"/>
    <property type="project" value="UniProtKB-SubCell"/>
</dbReference>
<keyword evidence="8" id="KW-0969">Cilium</keyword>
<dbReference type="PANTHER" id="PTHR48016">
    <property type="entry name" value="MAP KINASE KINASE KINASE SSK2-RELATED-RELATED"/>
    <property type="match status" value="1"/>
</dbReference>
<gene>
    <name evidence="13" type="ORF">KFE25_011793</name>
</gene>
<feature type="region of interest" description="Disordered" evidence="11">
    <location>
        <begin position="687"/>
        <end position="731"/>
    </location>
</feature>
<dbReference type="Pfam" id="PF00069">
    <property type="entry name" value="Pkinase"/>
    <property type="match status" value="2"/>
</dbReference>
<dbReference type="SUPFAM" id="SSF56112">
    <property type="entry name" value="Protein kinase-like (PK-like)"/>
    <property type="match status" value="1"/>
</dbReference>
<accession>A0A8J5XB99</accession>
<dbReference type="Gene3D" id="1.10.510.10">
    <property type="entry name" value="Transferase(Phosphotransferase) domain 1"/>
    <property type="match status" value="1"/>
</dbReference>
<evidence type="ECO:0000313" key="14">
    <source>
        <dbReference type="Proteomes" id="UP000751190"/>
    </source>
</evidence>
<dbReference type="Pfam" id="PF11527">
    <property type="entry name" value="ARL2_Bind_BART"/>
    <property type="match status" value="1"/>
</dbReference>
<dbReference type="OMA" id="AHINGAM"/>
<dbReference type="PANTHER" id="PTHR48016:SF56">
    <property type="entry name" value="MAPKK KINASE"/>
    <property type="match status" value="1"/>
</dbReference>
<dbReference type="AlphaFoldDB" id="A0A8J5XB99"/>
<feature type="region of interest" description="Disordered" evidence="11">
    <location>
        <begin position="287"/>
        <end position="369"/>
    </location>
</feature>
<dbReference type="SMART" id="SM00220">
    <property type="entry name" value="S_TKc"/>
    <property type="match status" value="1"/>
</dbReference>
<dbReference type="InterPro" id="IPR042541">
    <property type="entry name" value="BART_sf"/>
</dbReference>
<evidence type="ECO:0000256" key="8">
    <source>
        <dbReference type="ARBA" id="ARBA00023069"/>
    </source>
</evidence>